<dbReference type="InterPro" id="IPR054232">
    <property type="entry name" value="DUF6957"/>
</dbReference>
<feature type="domain" description="DUF6957" evidence="1">
    <location>
        <begin position="20"/>
        <end position="129"/>
    </location>
</feature>
<dbReference type="EMBL" id="JAAQYX010000042">
    <property type="protein sequence ID" value="NNB51950.1"/>
    <property type="molecule type" value="Genomic_DNA"/>
</dbReference>
<dbReference type="Proteomes" id="UP000564604">
    <property type="component" value="Unassembled WGS sequence"/>
</dbReference>
<reference evidence="2 5" key="2">
    <citation type="journal article" date="2020" name="Front. Microbiol.">
        <title>Genetic Organization of the aprX-lipA2 Operon Affects the Proteolytic Potential of Pseudomonas Species in Milk.</title>
        <authorList>
            <person name="Maier C."/>
            <person name="Huptas C."/>
            <person name="von Neubeck M."/>
            <person name="Scherer S."/>
            <person name="Wenning M."/>
            <person name="Lucking G."/>
        </authorList>
    </citation>
    <scope>NUCLEOTIDE SEQUENCE [LARGE SCALE GENOMIC DNA]</scope>
    <source>
        <strain evidence="2 5">WS 5094</strain>
    </source>
</reference>
<gene>
    <name evidence="2" type="ORF">HBN89_22240</name>
    <name evidence="3" type="ORF">NCTC10754_01526</name>
</gene>
<dbReference type="AlphaFoldDB" id="A0A449IHG1"/>
<sequence>MKDLDSITELLYGEGISMLGHNVSDEEAIALAQRRFGHASYCLVRQWIWIDLVMPPSLLEALERDARLPVMIYAHEVVMDSQGRLKPGDWVRTTPMVSFSDGFCFQTRNTAYFLLGPGTRKSAELATVVKVF</sequence>
<evidence type="ECO:0000313" key="5">
    <source>
        <dbReference type="Proteomes" id="UP000564604"/>
    </source>
</evidence>
<organism evidence="3 4">
    <name type="scientific">Pseudomonas fragi</name>
    <dbReference type="NCBI Taxonomy" id="296"/>
    <lineage>
        <taxon>Bacteria</taxon>
        <taxon>Pseudomonadati</taxon>
        <taxon>Pseudomonadota</taxon>
        <taxon>Gammaproteobacteria</taxon>
        <taxon>Pseudomonadales</taxon>
        <taxon>Pseudomonadaceae</taxon>
        <taxon>Pseudomonas</taxon>
    </lineage>
</organism>
<reference evidence="2" key="3">
    <citation type="submission" date="2020-03" db="EMBL/GenBank/DDBJ databases">
        <authorList>
            <person name="Maier C."/>
            <person name="Huptas C."/>
            <person name="von Neubeck M."/>
            <person name="Scherer S."/>
            <person name="Wenning M."/>
            <person name="Lucking G."/>
        </authorList>
    </citation>
    <scope>NUCLEOTIDE SEQUENCE</scope>
    <source>
        <strain evidence="2">WS 5094</strain>
    </source>
</reference>
<evidence type="ECO:0000313" key="4">
    <source>
        <dbReference type="Proteomes" id="UP000330809"/>
    </source>
</evidence>
<protein>
    <recommendedName>
        <fullName evidence="1">DUF6957 domain-containing protein</fullName>
    </recommendedName>
</protein>
<evidence type="ECO:0000313" key="2">
    <source>
        <dbReference type="EMBL" id="NNB51950.1"/>
    </source>
</evidence>
<evidence type="ECO:0000313" key="3">
    <source>
        <dbReference type="EMBL" id="VFB18957.1"/>
    </source>
</evidence>
<dbReference type="EMBL" id="CAACYJ010000024">
    <property type="protein sequence ID" value="VFB18957.1"/>
    <property type="molecule type" value="Genomic_DNA"/>
</dbReference>
<dbReference type="Proteomes" id="UP000330809">
    <property type="component" value="Unassembled WGS sequence"/>
</dbReference>
<reference evidence="3 4" key="1">
    <citation type="submission" date="2019-02" db="EMBL/GenBank/DDBJ databases">
        <authorList>
            <consortium name="Pathogen Informatics"/>
        </authorList>
    </citation>
    <scope>NUCLEOTIDE SEQUENCE [LARGE SCALE GENOMIC DNA]</scope>
    <source>
        <strain evidence="3 4">3012STDY7103891</strain>
    </source>
</reference>
<name>A0A449IHG1_PSEFR</name>
<dbReference type="RefSeq" id="WP_095041500.1">
    <property type="nucleotide sequence ID" value="NZ_CAACYJ010000024.1"/>
</dbReference>
<evidence type="ECO:0000259" key="1">
    <source>
        <dbReference type="Pfam" id="PF22275"/>
    </source>
</evidence>
<dbReference type="Pfam" id="PF22275">
    <property type="entry name" value="DUF6957"/>
    <property type="match status" value="1"/>
</dbReference>
<accession>A0A449IHG1</accession>
<proteinExistence type="predicted"/>